<keyword evidence="1" id="KW-0067">ATP-binding</keyword>
<gene>
    <name evidence="1" type="ORF">LOK49_LG10G01584</name>
</gene>
<evidence type="ECO:0000313" key="1">
    <source>
        <dbReference type="EMBL" id="KAI7996857.1"/>
    </source>
</evidence>
<dbReference type="Proteomes" id="UP001060215">
    <property type="component" value="Chromosome 10"/>
</dbReference>
<name>A0ACC0G8Q4_9ERIC</name>
<keyword evidence="1" id="KW-0347">Helicase</keyword>
<proteinExistence type="predicted"/>
<dbReference type="EMBL" id="CM045767">
    <property type="protein sequence ID" value="KAI7996857.1"/>
    <property type="molecule type" value="Genomic_DNA"/>
</dbReference>
<protein>
    <submittedName>
        <fullName evidence="1">DEAD-box ATP-dependent RNA helicase 38</fullName>
    </submittedName>
</protein>
<evidence type="ECO:0000313" key="2">
    <source>
        <dbReference type="Proteomes" id="UP001060215"/>
    </source>
</evidence>
<accession>A0ACC0G8Q4</accession>
<keyword evidence="1" id="KW-0378">Hydrolase</keyword>
<keyword evidence="1" id="KW-0547">Nucleotide-binding</keyword>
<comment type="caution">
    <text evidence="1">The sequence shown here is derived from an EMBL/GenBank/DDBJ whole genome shotgun (WGS) entry which is preliminary data.</text>
</comment>
<reference evidence="1 2" key="1">
    <citation type="journal article" date="2022" name="Plant J.">
        <title>Chromosome-level genome of Camellia lanceoleosa provides a valuable resource for understanding genome evolution and self-incompatibility.</title>
        <authorList>
            <person name="Gong W."/>
            <person name="Xiao S."/>
            <person name="Wang L."/>
            <person name="Liao Z."/>
            <person name="Chang Y."/>
            <person name="Mo W."/>
            <person name="Hu G."/>
            <person name="Li W."/>
            <person name="Zhao G."/>
            <person name="Zhu H."/>
            <person name="Hu X."/>
            <person name="Ji K."/>
            <person name="Xiang X."/>
            <person name="Song Q."/>
            <person name="Yuan D."/>
            <person name="Jin S."/>
            <person name="Zhang L."/>
        </authorList>
    </citation>
    <scope>NUCLEOTIDE SEQUENCE [LARGE SCALE GENOMIC DNA]</scope>
    <source>
        <strain evidence="1">SQ_2022a</strain>
    </source>
</reference>
<organism evidence="1 2">
    <name type="scientific">Camellia lanceoleosa</name>
    <dbReference type="NCBI Taxonomy" id="1840588"/>
    <lineage>
        <taxon>Eukaryota</taxon>
        <taxon>Viridiplantae</taxon>
        <taxon>Streptophyta</taxon>
        <taxon>Embryophyta</taxon>
        <taxon>Tracheophyta</taxon>
        <taxon>Spermatophyta</taxon>
        <taxon>Magnoliopsida</taxon>
        <taxon>eudicotyledons</taxon>
        <taxon>Gunneridae</taxon>
        <taxon>Pentapetalae</taxon>
        <taxon>asterids</taxon>
        <taxon>Ericales</taxon>
        <taxon>Theaceae</taxon>
        <taxon>Camellia</taxon>
    </lineage>
</organism>
<sequence length="213" mass="23172">MVCGNGSGKTTCFILGMLSRVDPKLTAPQALCICPTRELAIQALVANPKCSLLVAKDPEDRTDLIITLHGDVVSVNFGDFQFVRIEPKVVRYVLGVATASLGSGEFSKEGYRAAKVDPIYQFSKPIASHMNKDHAEDTKLIVQHSNSIPVGSVVSCLVSDLFCFRYGTASVMKVLLVCFSLTDSLNKETIYLPERVRGVLIFVGTLVVGWDDN</sequence>
<keyword evidence="2" id="KW-1185">Reference proteome</keyword>